<dbReference type="Pfam" id="PF02928">
    <property type="entry name" value="zf-C5HC2"/>
    <property type="match status" value="1"/>
</dbReference>
<dbReference type="SUPFAM" id="SSF51197">
    <property type="entry name" value="Clavaminate synthase-like"/>
    <property type="match status" value="1"/>
</dbReference>
<evidence type="ECO:0008006" key="8">
    <source>
        <dbReference type="Google" id="ProtNLM"/>
    </source>
</evidence>
<dbReference type="GO" id="GO:0005634">
    <property type="term" value="C:nucleus"/>
    <property type="evidence" value="ECO:0007669"/>
    <property type="project" value="UniProtKB-SubCell"/>
</dbReference>
<dbReference type="InterPro" id="IPR004198">
    <property type="entry name" value="Znf_C5HC2"/>
</dbReference>
<dbReference type="SMART" id="SM00558">
    <property type="entry name" value="JmjC"/>
    <property type="match status" value="1"/>
</dbReference>
<dbReference type="Pfam" id="PF02373">
    <property type="entry name" value="JmjC"/>
    <property type="match status" value="1"/>
</dbReference>
<dbReference type="GO" id="GO:0010468">
    <property type="term" value="P:regulation of gene expression"/>
    <property type="evidence" value="ECO:0007669"/>
    <property type="project" value="TreeGrafter"/>
</dbReference>
<evidence type="ECO:0000259" key="4">
    <source>
        <dbReference type="PROSITE" id="PS51183"/>
    </source>
</evidence>
<dbReference type="SMART" id="SM00545">
    <property type="entry name" value="JmjN"/>
    <property type="match status" value="1"/>
</dbReference>
<name>A0A8X9AE44_SALSN</name>
<dbReference type="PANTHER" id="PTHR10694">
    <property type="entry name" value="LYSINE-SPECIFIC DEMETHYLASE"/>
    <property type="match status" value="1"/>
</dbReference>
<comment type="caution">
    <text evidence="6">The sequence shown here is derived from an EMBL/GenBank/DDBJ whole genome shotgun (WGS) entry which is preliminary data.</text>
</comment>
<dbReference type="GO" id="GO:0000785">
    <property type="term" value="C:chromatin"/>
    <property type="evidence" value="ECO:0007669"/>
    <property type="project" value="TreeGrafter"/>
</dbReference>
<dbReference type="Proteomes" id="UP000298416">
    <property type="component" value="Unassembled WGS sequence"/>
</dbReference>
<dbReference type="AlphaFoldDB" id="A0A8X9AE44"/>
<feature type="domain" description="JmjN" evidence="4">
    <location>
        <begin position="186"/>
        <end position="227"/>
    </location>
</feature>
<dbReference type="PANTHER" id="PTHR10694:SF113">
    <property type="entry name" value="PROTEIN JUMONJI"/>
    <property type="match status" value="1"/>
</dbReference>
<gene>
    <name evidence="6" type="ORF">SASPL_102822</name>
</gene>
<dbReference type="GO" id="GO:0034647">
    <property type="term" value="F:histone H3K4me/H3K4me2/H3K4me3 demethylase activity"/>
    <property type="evidence" value="ECO:0007669"/>
    <property type="project" value="TreeGrafter"/>
</dbReference>
<accession>A0A8X9AE44</accession>
<evidence type="ECO:0000313" key="7">
    <source>
        <dbReference type="Proteomes" id="UP000298416"/>
    </source>
</evidence>
<feature type="compositionally biased region" description="Polar residues" evidence="3">
    <location>
        <begin position="769"/>
        <end position="778"/>
    </location>
</feature>
<reference evidence="6" key="2">
    <citation type="submission" date="2020-08" db="EMBL/GenBank/DDBJ databases">
        <title>Plant Genome Project.</title>
        <authorList>
            <person name="Zhang R.-G."/>
        </authorList>
    </citation>
    <scope>NUCLEOTIDE SEQUENCE</scope>
    <source>
        <strain evidence="6">Huo1</strain>
        <tissue evidence="6">Leaf</tissue>
    </source>
</reference>
<proteinExistence type="predicted"/>
<sequence length="784" mass="88976">MVGAKRSIKNVTDNEEENLSVPPGFVSLTSLTLKKIVTDPNSATERDREPGLVGVPLRNSDLESFKMSLLQRPWISHGQFEHVRHQDDSAQIGNNLVGIALCVAWFVNFDAFLSADILVKVFVYGNTLFDVLYGMALLKCYLPQKVPVGAPRPKGVIRGCENCHDCVKVTARWHPEDSYLPPLDDAPVFRPTEEEFRDTLKYIANIRPRAENYGICRIVPPPSWRPPCLLENKEIWEASKFSSHVQKIDRLQKLFSKRKGSRLHEKIETEMPKDAKTGKLDSSNECDGDSEEDKALDLVSNFESGPEFTLKSFKKYSDEFKVQYFRENDTVAATGPKRSEPLIARVESEYWRIVEKPSEEMEVLFGTEVANQTIASGFPVAATPAKGTGKYSEYVKSGWNLNNTAELYGSLLPFGCYSSSTVSVPQIFIGMCFASQCWECIYLIVHKFFHYRSSHFLLPLSVGSHYIVFLFDLLEKQRNEDHHLYSLSYMHMGSPKVWYSIPGKCFFKFAKVVKKWFPKLSKHPELLHEHVAQMSPSMLIAEGIPVFRCLQNPFEYVVTFPGAYHSEFSCGFNCSEAVCFAPIDWLPHGQNIIEHYAGYGFKTLLSHDKLLLGAAKEAVTYMWDSLTNKSSNSKIQFWRSACGADGTFTRLMKLRVENESIRRKHLCNMPMSRSLGEVDDATKRECCICLYDLYLSAVVCSCSPNRYSCPRHVKHHCSCGWTAKEFLFRYKIDELELLVEALKGNMKAIYSWAKNIQKLATSDKDHTRNNPNATSLCESNGLAA</sequence>
<protein>
    <recommendedName>
        <fullName evidence="8">Histone demethylase JARID1</fullName>
    </recommendedName>
</protein>
<feature type="region of interest" description="Disordered" evidence="3">
    <location>
        <begin position="763"/>
        <end position="784"/>
    </location>
</feature>
<evidence type="ECO:0000256" key="1">
    <source>
        <dbReference type="ARBA" id="ARBA00004123"/>
    </source>
</evidence>
<dbReference type="PROSITE" id="PS51183">
    <property type="entry name" value="JMJN"/>
    <property type="match status" value="1"/>
</dbReference>
<dbReference type="Gene3D" id="2.60.120.650">
    <property type="entry name" value="Cupin"/>
    <property type="match status" value="1"/>
</dbReference>
<keyword evidence="7" id="KW-1185">Reference proteome</keyword>
<dbReference type="PROSITE" id="PS51184">
    <property type="entry name" value="JMJC"/>
    <property type="match status" value="1"/>
</dbReference>
<comment type="subcellular location">
    <subcellularLocation>
        <location evidence="1">Nucleus</location>
    </subcellularLocation>
</comment>
<evidence type="ECO:0000256" key="3">
    <source>
        <dbReference type="SAM" id="MobiDB-lite"/>
    </source>
</evidence>
<evidence type="ECO:0000259" key="5">
    <source>
        <dbReference type="PROSITE" id="PS51184"/>
    </source>
</evidence>
<evidence type="ECO:0000313" key="6">
    <source>
        <dbReference type="EMBL" id="KAG6437891.1"/>
    </source>
</evidence>
<reference evidence="6" key="1">
    <citation type="submission" date="2018-01" db="EMBL/GenBank/DDBJ databases">
        <authorList>
            <person name="Mao J.F."/>
        </authorList>
    </citation>
    <scope>NUCLEOTIDE SEQUENCE</scope>
    <source>
        <strain evidence="6">Huo1</strain>
        <tissue evidence="6">Leaf</tissue>
    </source>
</reference>
<feature type="domain" description="JmjC" evidence="5">
    <location>
        <begin position="393"/>
        <end position="597"/>
    </location>
</feature>
<dbReference type="InterPro" id="IPR003347">
    <property type="entry name" value="JmjC_dom"/>
</dbReference>
<dbReference type="EMBL" id="PNBA02000001">
    <property type="protein sequence ID" value="KAG6437891.1"/>
    <property type="molecule type" value="Genomic_DNA"/>
</dbReference>
<dbReference type="Pfam" id="PF02375">
    <property type="entry name" value="JmjN"/>
    <property type="match status" value="1"/>
</dbReference>
<dbReference type="InterPro" id="IPR003349">
    <property type="entry name" value="JmjN"/>
</dbReference>
<evidence type="ECO:0000256" key="2">
    <source>
        <dbReference type="ARBA" id="ARBA00023242"/>
    </source>
</evidence>
<organism evidence="6">
    <name type="scientific">Salvia splendens</name>
    <name type="common">Scarlet sage</name>
    <dbReference type="NCBI Taxonomy" id="180675"/>
    <lineage>
        <taxon>Eukaryota</taxon>
        <taxon>Viridiplantae</taxon>
        <taxon>Streptophyta</taxon>
        <taxon>Embryophyta</taxon>
        <taxon>Tracheophyta</taxon>
        <taxon>Spermatophyta</taxon>
        <taxon>Magnoliopsida</taxon>
        <taxon>eudicotyledons</taxon>
        <taxon>Gunneridae</taxon>
        <taxon>Pentapetalae</taxon>
        <taxon>asterids</taxon>
        <taxon>lamiids</taxon>
        <taxon>Lamiales</taxon>
        <taxon>Lamiaceae</taxon>
        <taxon>Nepetoideae</taxon>
        <taxon>Mentheae</taxon>
        <taxon>Salviinae</taxon>
        <taxon>Salvia</taxon>
        <taxon>Salvia subgen. Calosphace</taxon>
        <taxon>core Calosphace</taxon>
    </lineage>
</organism>
<keyword evidence="2" id="KW-0539">Nucleus</keyword>